<dbReference type="Proteomes" id="UP001155660">
    <property type="component" value="Chromosome A23"/>
</dbReference>
<proteinExistence type="predicted"/>
<feature type="coiled-coil region" evidence="1">
    <location>
        <begin position="15"/>
        <end position="42"/>
    </location>
</feature>
<accession>A0A9Q9VRJ3</accession>
<dbReference type="GeneID" id="122135193"/>
<name>A0A9Q9VRJ3_CYPCA</name>
<organism evidence="2">
    <name type="scientific">Cyprinus carpio</name>
    <name type="common">Common carp</name>
    <dbReference type="NCBI Taxonomy" id="7962"/>
    <lineage>
        <taxon>Eukaryota</taxon>
        <taxon>Metazoa</taxon>
        <taxon>Chordata</taxon>
        <taxon>Craniata</taxon>
        <taxon>Vertebrata</taxon>
        <taxon>Euteleostomi</taxon>
        <taxon>Actinopterygii</taxon>
        <taxon>Neopterygii</taxon>
        <taxon>Teleostei</taxon>
        <taxon>Ostariophysi</taxon>
        <taxon>Cypriniformes</taxon>
        <taxon>Cyprinidae</taxon>
        <taxon>Cyprininae</taxon>
        <taxon>Cyprinus</taxon>
    </lineage>
</organism>
<dbReference type="AlphaFoldDB" id="A0A9Q9VRJ3"/>
<sequence>MESRLNTVSADIRDITTAEQRVIKAQALCAEIEQEASKAAEQQGWTELSTAAQDQLSMLQCILGSMKDTKVKHEEVERWLNAADELLSRDASSFSQADKLQEEVNQCKELVSEMESVDLSLKQMRENVTAVQQSSIPGLISWGQTELDDSQRRWDTLSKEVRKITSSGAEH</sequence>
<dbReference type="RefSeq" id="XP_042569884.1">
    <property type="nucleotide sequence ID" value="XM_042713950.1"/>
</dbReference>
<reference evidence="2" key="1">
    <citation type="submission" date="2025-08" db="UniProtKB">
        <authorList>
            <consortium name="RefSeq"/>
        </authorList>
    </citation>
    <scope>IDENTIFICATION</scope>
    <source>
        <tissue evidence="2">Muscle</tissue>
    </source>
</reference>
<evidence type="ECO:0000313" key="2">
    <source>
        <dbReference type="RefSeq" id="XP_042569884.1"/>
    </source>
</evidence>
<gene>
    <name evidence="2" type="primary">LOC122135193</name>
</gene>
<evidence type="ECO:0000256" key="1">
    <source>
        <dbReference type="SAM" id="Coils"/>
    </source>
</evidence>
<keyword evidence="1" id="KW-0175">Coiled coil</keyword>
<dbReference type="KEGG" id="ccar:122135193"/>
<dbReference type="OrthoDB" id="18740at2759"/>
<feature type="coiled-coil region" evidence="1">
    <location>
        <begin position="97"/>
        <end position="127"/>
    </location>
</feature>
<protein>
    <submittedName>
        <fullName evidence="2">Dystrophin-like</fullName>
    </submittedName>
</protein>